<keyword evidence="1" id="KW-0812">Transmembrane</keyword>
<name>A0A7C5DI82_9CHLB</name>
<dbReference type="Proteomes" id="UP000886058">
    <property type="component" value="Unassembled WGS sequence"/>
</dbReference>
<keyword evidence="1" id="KW-0472">Membrane</keyword>
<dbReference type="InterPro" id="IPR025517">
    <property type="entry name" value="DUF4405"/>
</dbReference>
<feature type="domain" description="Flavinylation-associated cytochrome" evidence="2">
    <location>
        <begin position="11"/>
        <end position="78"/>
    </location>
</feature>
<feature type="transmembrane region" description="Helical" evidence="1">
    <location>
        <begin position="12"/>
        <end position="32"/>
    </location>
</feature>
<evidence type="ECO:0000259" key="2">
    <source>
        <dbReference type="Pfam" id="PF14358"/>
    </source>
</evidence>
<dbReference type="Pfam" id="PF14358">
    <property type="entry name" value="DUF4405"/>
    <property type="match status" value="1"/>
</dbReference>
<dbReference type="AlphaFoldDB" id="A0A7C5DI82"/>
<proteinExistence type="predicted"/>
<evidence type="ECO:0000313" key="3">
    <source>
        <dbReference type="EMBL" id="HHE31935.1"/>
    </source>
</evidence>
<evidence type="ECO:0000256" key="1">
    <source>
        <dbReference type="SAM" id="Phobius"/>
    </source>
</evidence>
<organism evidence="3">
    <name type="scientific">Chlorobaculum parvum</name>
    <dbReference type="NCBI Taxonomy" id="274539"/>
    <lineage>
        <taxon>Bacteria</taxon>
        <taxon>Pseudomonadati</taxon>
        <taxon>Chlorobiota</taxon>
        <taxon>Chlorobiia</taxon>
        <taxon>Chlorobiales</taxon>
        <taxon>Chlorobiaceae</taxon>
        <taxon>Chlorobaculum</taxon>
    </lineage>
</organism>
<reference evidence="3" key="1">
    <citation type="journal article" date="2020" name="mSystems">
        <title>Genome- and Community-Level Interaction Insights into Carbon Utilization and Element Cycling Functions of Hydrothermarchaeota in Hydrothermal Sediment.</title>
        <authorList>
            <person name="Zhou Z."/>
            <person name="Liu Y."/>
            <person name="Xu W."/>
            <person name="Pan J."/>
            <person name="Luo Z.H."/>
            <person name="Li M."/>
        </authorList>
    </citation>
    <scope>NUCLEOTIDE SEQUENCE [LARGE SCALE GENOMIC DNA]</scope>
    <source>
        <strain evidence="3">HyVt-633</strain>
    </source>
</reference>
<sequence length="279" mass="30405">MASTAFKWRAFVSISLTITFLVMTLSGIMLFVSPPGRVANWSGWTILGLSKHGWEDQHLVFAIAFIVLSIFHLFVLNWKAFFNYLKSKASKGLSHPAELFASLVLFVLFAGGTLWHLPPLEQIIALGERVSNSWEYKSGGPPVPHAEAMPLDELGTLPQVGASAETMIEKLRNAGLKVQSTNQTLQEIAVDNGMEVKKLYGIIMEGKPSGGRLPGSGWGRKTLSEAAETIGVTPLALQQALKRQGIEASPEEAIRDIATSNGIEPSELVDRIGRIAEKR</sequence>
<dbReference type="EMBL" id="DRSQ01000100">
    <property type="protein sequence ID" value="HHE31935.1"/>
    <property type="molecule type" value="Genomic_DNA"/>
</dbReference>
<feature type="transmembrane region" description="Helical" evidence="1">
    <location>
        <begin position="99"/>
        <end position="117"/>
    </location>
</feature>
<gene>
    <name evidence="3" type="ORF">ENL07_04755</name>
</gene>
<accession>A0A7C5DI82</accession>
<comment type="caution">
    <text evidence="3">The sequence shown here is derived from an EMBL/GenBank/DDBJ whole genome shotgun (WGS) entry which is preliminary data.</text>
</comment>
<protein>
    <submittedName>
        <fullName evidence="3">DUF4405 domain-containing protein</fullName>
    </submittedName>
</protein>
<keyword evidence="1" id="KW-1133">Transmembrane helix</keyword>
<feature type="transmembrane region" description="Helical" evidence="1">
    <location>
        <begin position="59"/>
        <end position="78"/>
    </location>
</feature>